<dbReference type="RefSeq" id="XP_006018881.1">
    <property type="nucleotide sequence ID" value="XM_006018819.3"/>
</dbReference>
<reference evidence="3" key="1">
    <citation type="submission" date="2025-08" db="UniProtKB">
        <authorList>
            <consortium name="RefSeq"/>
        </authorList>
    </citation>
    <scope>IDENTIFICATION</scope>
</reference>
<dbReference type="STRING" id="38654.A0A1U7RF44"/>
<proteinExistence type="predicted"/>
<keyword evidence="2" id="KW-1185">Reference proteome</keyword>
<dbReference type="AlphaFoldDB" id="A0A1U7RF44"/>
<organism evidence="2 3">
    <name type="scientific">Alligator sinensis</name>
    <name type="common">Chinese alligator</name>
    <dbReference type="NCBI Taxonomy" id="38654"/>
    <lineage>
        <taxon>Eukaryota</taxon>
        <taxon>Metazoa</taxon>
        <taxon>Chordata</taxon>
        <taxon>Craniata</taxon>
        <taxon>Vertebrata</taxon>
        <taxon>Euteleostomi</taxon>
        <taxon>Archelosauria</taxon>
        <taxon>Archosauria</taxon>
        <taxon>Crocodylia</taxon>
        <taxon>Alligatoridae</taxon>
        <taxon>Alligatorinae</taxon>
        <taxon>Alligator</taxon>
    </lineage>
</organism>
<dbReference type="eggNOG" id="ENOG502RZ73">
    <property type="taxonomic scope" value="Eukaryota"/>
</dbReference>
<protein>
    <submittedName>
        <fullName evidence="3">Uncharacterized protein LOC102369280 isoform X1</fullName>
    </submittedName>
</protein>
<evidence type="ECO:0000313" key="2">
    <source>
        <dbReference type="Proteomes" id="UP000189705"/>
    </source>
</evidence>
<dbReference type="KEGG" id="asn:102369280"/>
<dbReference type="InParanoid" id="A0A1U7RF44"/>
<accession>A0A1U7RF44</accession>
<dbReference type="Proteomes" id="UP000189705">
    <property type="component" value="Unplaced"/>
</dbReference>
<feature type="compositionally biased region" description="Basic residues" evidence="1">
    <location>
        <begin position="228"/>
        <end position="246"/>
    </location>
</feature>
<name>A0A1U7RF44_ALLSI</name>
<dbReference type="GeneID" id="102369280"/>
<sequence length="405" mass="45488">MRESPTIDDLEESLRQLKVQVDSLASSLSFDADQDYTLDSGTADGSSPFNPKWPMIHNGAYTKADTGDTLKQPDESEWFLKPTHLVRPLGDYPALASLGLPMFSTSPVSRVAGLLGSEIASRNCLPSVDLASAEPFPAKLGAPHVIGVKALLSPKIPVRARSPERVTSPLDRGRSLSFDRLRTNRSHSFSPASKRTRWLRSRSQSPRPIWRPNSAKANACAQPAPHFSRSRGSRKKTAATRQSRSRIYKPGALAARSCTPGRMPTKALSSSWSPYSLSSAAIVSPTAQEINERFLQTLAEGAVGRSLIEMSPYEKELVRLRLERLRMEEEWLLELKRQQELERTRGPKPKWYEMKSSQFHYEAHKNNQLLRSSQDFQSMYNYRRELESASKEFQEHSKPTHLASL</sequence>
<gene>
    <name evidence="3" type="primary">LOC102369280</name>
</gene>
<evidence type="ECO:0000256" key="1">
    <source>
        <dbReference type="SAM" id="MobiDB-lite"/>
    </source>
</evidence>
<feature type="region of interest" description="Disordered" evidence="1">
    <location>
        <begin position="182"/>
        <end position="246"/>
    </location>
</feature>
<evidence type="ECO:0000313" key="3">
    <source>
        <dbReference type="RefSeq" id="XP_006018881.1"/>
    </source>
</evidence>
<dbReference type="OrthoDB" id="2101380at2759"/>